<evidence type="ECO:0000256" key="2">
    <source>
        <dbReference type="ARBA" id="ARBA00022737"/>
    </source>
</evidence>
<protein>
    <submittedName>
        <fullName evidence="5">Late embryogenesis abundant protein D-34</fullName>
    </submittedName>
</protein>
<dbReference type="PANTHER" id="PTHR31174:SF7">
    <property type="entry name" value="LATE EMBRYOGENESIS ABUNDANT PROTEIN 31-RELATED"/>
    <property type="match status" value="1"/>
</dbReference>
<proteinExistence type="inferred from homology"/>
<comment type="caution">
    <text evidence="5">The sequence shown here is derived from an EMBL/GenBank/DDBJ whole genome shotgun (WGS) entry which is preliminary data.</text>
</comment>
<organism evidence="5 6">
    <name type="scientific">Ananas comosus</name>
    <name type="common">Pineapple</name>
    <name type="synonym">Ananas ananas</name>
    <dbReference type="NCBI Taxonomy" id="4615"/>
    <lineage>
        <taxon>Eukaryota</taxon>
        <taxon>Viridiplantae</taxon>
        <taxon>Streptophyta</taxon>
        <taxon>Embryophyta</taxon>
        <taxon>Tracheophyta</taxon>
        <taxon>Spermatophyta</taxon>
        <taxon>Magnoliopsida</taxon>
        <taxon>Liliopsida</taxon>
        <taxon>Poales</taxon>
        <taxon>Bromeliaceae</taxon>
        <taxon>Bromelioideae</taxon>
        <taxon>Ananas</taxon>
    </lineage>
</organism>
<feature type="domain" description="SMP" evidence="4">
    <location>
        <begin position="25"/>
        <end position="80"/>
    </location>
</feature>
<dbReference type="InterPro" id="IPR007011">
    <property type="entry name" value="LEA_SMP_dom"/>
</dbReference>
<dbReference type="STRING" id="4615.A0A199VET8"/>
<evidence type="ECO:0000259" key="4">
    <source>
        <dbReference type="Pfam" id="PF04927"/>
    </source>
</evidence>
<evidence type="ECO:0000313" key="6">
    <source>
        <dbReference type="Proteomes" id="UP000092600"/>
    </source>
</evidence>
<dbReference type="InterPro" id="IPR042971">
    <property type="entry name" value="LEA_SMP"/>
</dbReference>
<evidence type="ECO:0000313" key="5">
    <source>
        <dbReference type="EMBL" id="OAY75614.1"/>
    </source>
</evidence>
<keyword evidence="2" id="KW-0677">Repeat</keyword>
<reference evidence="5 6" key="1">
    <citation type="journal article" date="2016" name="DNA Res.">
        <title>The draft genome of MD-2 pineapple using hybrid error correction of long reads.</title>
        <authorList>
            <person name="Redwan R.M."/>
            <person name="Saidin A."/>
            <person name="Kumar S.V."/>
        </authorList>
    </citation>
    <scope>NUCLEOTIDE SEQUENCE [LARGE SCALE GENOMIC DNA]</scope>
    <source>
        <strain evidence="6">cv. MD2</strain>
        <tissue evidence="5">Leaf</tissue>
    </source>
</reference>
<accession>A0A199VET8</accession>
<feature type="compositionally biased region" description="Basic and acidic residues" evidence="3">
    <location>
        <begin position="10"/>
        <end position="20"/>
    </location>
</feature>
<evidence type="ECO:0000256" key="3">
    <source>
        <dbReference type="SAM" id="MobiDB-lite"/>
    </source>
</evidence>
<sequence>MSHQQQQRRPQGDDQKRVHGQDQPIKYGDVFDVSGDLAEQAIAPRDAAMMQSAENLVLGQTQKGGPAAVMQSAAALNERAGLVKPDDYSESPADKGVSVTETDLPGRRIVTESVAGQTVGKCETPTPVSMMMPGGALDPNAVTIGEALEAASYSVRKKPVEQSDAAAVQAAEMRATGTNLGIPAGIAAAAQSAADANARLMSADDKTKLGDILSDATVKLPADKAATKEDAEKVVGAEMRNKLDMAATPGGVAAAVNAAARFNQDAPQ</sequence>
<dbReference type="Pfam" id="PF04927">
    <property type="entry name" value="SMP"/>
    <property type="match status" value="3"/>
</dbReference>
<gene>
    <name evidence="5" type="ORF">ACMD2_03137</name>
</gene>
<name>A0A199VET8_ANACO</name>
<feature type="domain" description="SMP" evidence="4">
    <location>
        <begin position="142"/>
        <end position="199"/>
    </location>
</feature>
<dbReference type="EMBL" id="LSRQ01002054">
    <property type="protein sequence ID" value="OAY75614.1"/>
    <property type="molecule type" value="Genomic_DNA"/>
</dbReference>
<dbReference type="AlphaFoldDB" id="A0A199VET8"/>
<feature type="region of interest" description="Disordered" evidence="3">
    <location>
        <begin position="1"/>
        <end position="29"/>
    </location>
</feature>
<dbReference type="PANTHER" id="PTHR31174">
    <property type="entry name" value="SEED MATURATION FAMILY PROTEIN"/>
    <property type="match status" value="1"/>
</dbReference>
<comment type="similarity">
    <text evidence="1">Belongs to the LEA type SMP family.</text>
</comment>
<dbReference type="Proteomes" id="UP000092600">
    <property type="component" value="Unassembled WGS sequence"/>
</dbReference>
<evidence type="ECO:0000256" key="1">
    <source>
        <dbReference type="ARBA" id="ARBA00010733"/>
    </source>
</evidence>
<feature type="domain" description="SMP" evidence="4">
    <location>
        <begin position="207"/>
        <end position="265"/>
    </location>
</feature>